<proteinExistence type="predicted"/>
<reference evidence="1" key="1">
    <citation type="submission" date="2020-05" db="EMBL/GenBank/DDBJ databases">
        <title>Large-scale comparative analyses of tick genomes elucidate their genetic diversity and vector capacities.</title>
        <authorList>
            <person name="Jia N."/>
            <person name="Wang J."/>
            <person name="Shi W."/>
            <person name="Du L."/>
            <person name="Sun Y."/>
            <person name="Zhan W."/>
            <person name="Jiang J."/>
            <person name="Wang Q."/>
            <person name="Zhang B."/>
            <person name="Ji P."/>
            <person name="Sakyi L.B."/>
            <person name="Cui X."/>
            <person name="Yuan T."/>
            <person name="Jiang B."/>
            <person name="Yang W."/>
            <person name="Lam T.T.-Y."/>
            <person name="Chang Q."/>
            <person name="Ding S."/>
            <person name="Wang X."/>
            <person name="Zhu J."/>
            <person name="Ruan X."/>
            <person name="Zhao L."/>
            <person name="Wei J."/>
            <person name="Que T."/>
            <person name="Du C."/>
            <person name="Cheng J."/>
            <person name="Dai P."/>
            <person name="Han X."/>
            <person name="Huang E."/>
            <person name="Gao Y."/>
            <person name="Liu J."/>
            <person name="Shao H."/>
            <person name="Ye R."/>
            <person name="Li L."/>
            <person name="Wei W."/>
            <person name="Wang X."/>
            <person name="Wang C."/>
            <person name="Yang T."/>
            <person name="Huo Q."/>
            <person name="Li W."/>
            <person name="Guo W."/>
            <person name="Chen H."/>
            <person name="Zhou L."/>
            <person name="Ni X."/>
            <person name="Tian J."/>
            <person name="Zhou Y."/>
            <person name="Sheng Y."/>
            <person name="Liu T."/>
            <person name="Pan Y."/>
            <person name="Xia L."/>
            <person name="Li J."/>
            <person name="Zhao F."/>
            <person name="Cao W."/>
        </authorList>
    </citation>
    <scope>NUCLEOTIDE SEQUENCE</scope>
    <source>
        <strain evidence="1">Hyas-2018</strain>
    </source>
</reference>
<accession>A0ACB7SJR6</accession>
<organism evidence="1 2">
    <name type="scientific">Hyalomma asiaticum</name>
    <name type="common">Tick</name>
    <dbReference type="NCBI Taxonomy" id="266040"/>
    <lineage>
        <taxon>Eukaryota</taxon>
        <taxon>Metazoa</taxon>
        <taxon>Ecdysozoa</taxon>
        <taxon>Arthropoda</taxon>
        <taxon>Chelicerata</taxon>
        <taxon>Arachnida</taxon>
        <taxon>Acari</taxon>
        <taxon>Parasitiformes</taxon>
        <taxon>Ixodida</taxon>
        <taxon>Ixodoidea</taxon>
        <taxon>Ixodidae</taxon>
        <taxon>Hyalomminae</taxon>
        <taxon>Hyalomma</taxon>
    </lineage>
</organism>
<name>A0ACB7SJR6_HYAAI</name>
<protein>
    <submittedName>
        <fullName evidence="1">Uncharacterized protein</fullName>
    </submittedName>
</protein>
<gene>
    <name evidence="1" type="ORF">HPB50_022866</name>
</gene>
<dbReference type="Proteomes" id="UP000821845">
    <property type="component" value="Chromosome 4"/>
</dbReference>
<sequence>MNVLFAWPEDDVIEMDEFEMNLGFHHVDTNTAGKKHAMAFKPSGDFIFGIVQEGVVSLPAPFDTKCDNYSRYLRLPNYKVKYSKEGTQVLGLVGGYSGFWMGVAIAVGATESVRVVFDFFRRRVRGRLHKAEITFLFRVCKMLIMQGCFVACAFSIYWDYDNYRHFYTAVTYEQQNIRGVFFPAVTICSYEAVNFTRMCTEYGRYNKCVAATFVSFFAFPKDPLLKKRWLVAIKRDEGKLFAVTKHTKVCSTHFANDDYLPNVVGGRRYLRVDAVPSVFAFGKPKRPARRKPRDRQQCVSRAQRLSAIGQAGSSELALETTLSPGGDVAVSRDCATADEVLDATDCSDSASAPTIATDFQERQEVCGRTCAATVVNLEEQLSEHQANWKAI</sequence>
<dbReference type="EMBL" id="CM023484">
    <property type="protein sequence ID" value="KAH6934286.1"/>
    <property type="molecule type" value="Genomic_DNA"/>
</dbReference>
<comment type="caution">
    <text evidence="1">The sequence shown here is derived from an EMBL/GenBank/DDBJ whole genome shotgun (WGS) entry which is preliminary data.</text>
</comment>
<keyword evidence="2" id="KW-1185">Reference proteome</keyword>
<evidence type="ECO:0000313" key="1">
    <source>
        <dbReference type="EMBL" id="KAH6934286.1"/>
    </source>
</evidence>
<evidence type="ECO:0000313" key="2">
    <source>
        <dbReference type="Proteomes" id="UP000821845"/>
    </source>
</evidence>